<keyword evidence="5" id="KW-0479">Metal-binding</keyword>
<dbReference type="SUPFAM" id="SSF48239">
    <property type="entry name" value="Terpenoid cyclases/Protein prenyltransferases"/>
    <property type="match status" value="1"/>
</dbReference>
<gene>
    <name evidence="9" type="primary">CDC43</name>
    <name evidence="9" type="ORF">N0V93_003561</name>
</gene>
<proteinExistence type="inferred from homology"/>
<protein>
    <submittedName>
        <fullName evidence="9">Geranylgeranyl transferase type-1 subunit beta</fullName>
        <ecNumber evidence="9">2.5.1.59</ecNumber>
    </submittedName>
</protein>
<comment type="similarity">
    <text evidence="2">Belongs to the protein prenyltransferase subunit beta family.</text>
</comment>
<keyword evidence="7" id="KW-0862">Zinc</keyword>
<feature type="domain" description="Prenyltransferase alpha-alpha toroid" evidence="8">
    <location>
        <begin position="8"/>
        <end position="422"/>
    </location>
</feature>
<evidence type="ECO:0000256" key="5">
    <source>
        <dbReference type="ARBA" id="ARBA00022723"/>
    </source>
</evidence>
<dbReference type="OrthoDB" id="24893at2759"/>
<dbReference type="EC" id="2.5.1.59" evidence="9"/>
<dbReference type="GO" id="GO:0004662">
    <property type="term" value="F:CAAX-protein geranylgeranyltransferase activity"/>
    <property type="evidence" value="ECO:0007669"/>
    <property type="project" value="UniProtKB-EC"/>
</dbReference>
<evidence type="ECO:0000313" key="9">
    <source>
        <dbReference type="EMBL" id="KAJ4394344.1"/>
    </source>
</evidence>
<keyword evidence="6" id="KW-0677">Repeat</keyword>
<sequence>MDPFDPPLDTARHLRYWQRCIRTLLPHHYTSMDSTRLSLGFFIICSIDLLTPSEEATTTTTTKPLLTSTDRANLRRWVLSCQHPLGGFTASPTHVFAPQYQQSDAENAHIGGTYFALLLLALLSEDNDDNSAGGAFAGVNRVATLRWLRRLQRPEDGSFGEVVYDAPAVPGQDEKRESVIAGGKDMRYSYLAAAVRWMLRGDLSPSHPAYVEDIDVPALVAHIRRGQTYDGGFAESCAHESHAGYGYCAVAALALLDRPLECSGEGRASRVVEEGIADRKGFVAWLASRQFAYLAPENEADDEDEDDDPATANFRLAELSLSESTTTPQLIGFNGRCNKVADTCYTWWTLGSLAVLDLPDSTDPAAIQAQRRFLLEKTQHIIGGFGKHPGSPPDVGHACLGLAALATMGDPALKKLDASLCVSVETVRKVEKARRVLLEGSGTTENDPDCQKWSLADRLVNTAARMGGGRPEWLDAMA</sequence>
<accession>A0A9W8YYL5</accession>
<dbReference type="Gene3D" id="1.50.10.20">
    <property type="match status" value="1"/>
</dbReference>
<comment type="caution">
    <text evidence="9">The sequence shown here is derived from an EMBL/GenBank/DDBJ whole genome shotgun (WGS) entry which is preliminary data.</text>
</comment>
<dbReference type="PANTHER" id="PTHR11774">
    <property type="entry name" value="GERANYLGERANYL TRANSFERASE TYPE BETA SUBUNIT"/>
    <property type="match status" value="1"/>
</dbReference>
<evidence type="ECO:0000256" key="1">
    <source>
        <dbReference type="ARBA" id="ARBA00001947"/>
    </source>
</evidence>
<keyword evidence="4 9" id="KW-0808">Transferase</keyword>
<organism evidence="9 10">
    <name type="scientific">Gnomoniopsis smithogilvyi</name>
    <dbReference type="NCBI Taxonomy" id="1191159"/>
    <lineage>
        <taxon>Eukaryota</taxon>
        <taxon>Fungi</taxon>
        <taxon>Dikarya</taxon>
        <taxon>Ascomycota</taxon>
        <taxon>Pezizomycotina</taxon>
        <taxon>Sordariomycetes</taxon>
        <taxon>Sordariomycetidae</taxon>
        <taxon>Diaporthales</taxon>
        <taxon>Gnomoniaceae</taxon>
        <taxon>Gnomoniopsis</taxon>
    </lineage>
</organism>
<evidence type="ECO:0000256" key="7">
    <source>
        <dbReference type="ARBA" id="ARBA00022833"/>
    </source>
</evidence>
<dbReference type="Proteomes" id="UP001140453">
    <property type="component" value="Unassembled WGS sequence"/>
</dbReference>
<evidence type="ECO:0000259" key="8">
    <source>
        <dbReference type="Pfam" id="PF00432"/>
    </source>
</evidence>
<dbReference type="AlphaFoldDB" id="A0A9W8YYL5"/>
<dbReference type="InterPro" id="IPR001330">
    <property type="entry name" value="Prenyltrans"/>
</dbReference>
<dbReference type="EMBL" id="JAPEVB010000002">
    <property type="protein sequence ID" value="KAJ4394344.1"/>
    <property type="molecule type" value="Genomic_DNA"/>
</dbReference>
<evidence type="ECO:0000256" key="4">
    <source>
        <dbReference type="ARBA" id="ARBA00022679"/>
    </source>
</evidence>
<dbReference type="InterPro" id="IPR045089">
    <property type="entry name" value="PGGT1B-like"/>
</dbReference>
<name>A0A9W8YYL5_9PEZI</name>
<dbReference type="PANTHER" id="PTHR11774:SF4">
    <property type="entry name" value="GERANYLGERANYL TRANSFERASE TYPE-1 SUBUNIT BETA"/>
    <property type="match status" value="1"/>
</dbReference>
<dbReference type="GO" id="GO:0046872">
    <property type="term" value="F:metal ion binding"/>
    <property type="evidence" value="ECO:0007669"/>
    <property type="project" value="UniProtKB-KW"/>
</dbReference>
<dbReference type="GO" id="GO:0005953">
    <property type="term" value="C:CAAX-protein geranylgeranyltransferase complex"/>
    <property type="evidence" value="ECO:0007669"/>
    <property type="project" value="TreeGrafter"/>
</dbReference>
<evidence type="ECO:0000256" key="3">
    <source>
        <dbReference type="ARBA" id="ARBA00022602"/>
    </source>
</evidence>
<keyword evidence="3" id="KW-0637">Prenyltransferase</keyword>
<keyword evidence="10" id="KW-1185">Reference proteome</keyword>
<reference evidence="9" key="1">
    <citation type="submission" date="2022-10" db="EMBL/GenBank/DDBJ databases">
        <title>Tapping the CABI collections for fungal endophytes: first genome assemblies for Collariella, Neodidymelliopsis, Ascochyta clinopodiicola, Didymella pomorum, Didymosphaeria variabile, Neocosmospora piperis and Neocucurbitaria cava.</title>
        <authorList>
            <person name="Hill R."/>
        </authorList>
    </citation>
    <scope>NUCLEOTIDE SEQUENCE</scope>
    <source>
        <strain evidence="9">IMI 355082</strain>
    </source>
</reference>
<evidence type="ECO:0000313" key="10">
    <source>
        <dbReference type="Proteomes" id="UP001140453"/>
    </source>
</evidence>
<comment type="cofactor">
    <cofactor evidence="1">
        <name>Zn(2+)</name>
        <dbReference type="ChEBI" id="CHEBI:29105"/>
    </cofactor>
</comment>
<evidence type="ECO:0000256" key="2">
    <source>
        <dbReference type="ARBA" id="ARBA00010497"/>
    </source>
</evidence>
<dbReference type="Pfam" id="PF00432">
    <property type="entry name" value="Prenyltrans"/>
    <property type="match status" value="1"/>
</dbReference>
<dbReference type="InterPro" id="IPR008930">
    <property type="entry name" value="Terpenoid_cyclase/PrenylTrfase"/>
</dbReference>
<evidence type="ECO:0000256" key="6">
    <source>
        <dbReference type="ARBA" id="ARBA00022737"/>
    </source>
</evidence>